<protein>
    <submittedName>
        <fullName evidence="3">Helix-turn-helix transcriptional regulator</fullName>
    </submittedName>
</protein>
<feature type="compositionally biased region" description="Basic and acidic residues" evidence="1">
    <location>
        <begin position="313"/>
        <end position="325"/>
    </location>
</feature>
<evidence type="ECO:0000313" key="4">
    <source>
        <dbReference type="Proteomes" id="UP001527866"/>
    </source>
</evidence>
<comment type="caution">
    <text evidence="3">The sequence shown here is derived from an EMBL/GenBank/DDBJ whole genome shotgun (WGS) entry which is preliminary data.</text>
</comment>
<dbReference type="PANTHER" id="PTHR35010">
    <property type="entry name" value="BLL4672 PROTEIN-RELATED"/>
    <property type="match status" value="1"/>
</dbReference>
<dbReference type="Proteomes" id="UP001527866">
    <property type="component" value="Unassembled WGS sequence"/>
</dbReference>
<dbReference type="Pfam" id="PF13560">
    <property type="entry name" value="HTH_31"/>
    <property type="match status" value="1"/>
</dbReference>
<evidence type="ECO:0000259" key="2">
    <source>
        <dbReference type="PROSITE" id="PS50943"/>
    </source>
</evidence>
<gene>
    <name evidence="3" type="ORF">O4J56_11945</name>
</gene>
<dbReference type="Gene3D" id="3.30.450.180">
    <property type="match status" value="1"/>
</dbReference>
<dbReference type="SUPFAM" id="SSF47413">
    <property type="entry name" value="lambda repressor-like DNA-binding domains"/>
    <property type="match status" value="1"/>
</dbReference>
<dbReference type="EMBL" id="JAQFWQ010000028">
    <property type="protein sequence ID" value="MDA2811345.1"/>
    <property type="molecule type" value="Genomic_DNA"/>
</dbReference>
<reference evidence="3 4" key="1">
    <citation type="submission" date="2023-01" db="EMBL/GenBank/DDBJ databases">
        <title>Draft genome sequence of Nocardiopsis sp. RSe5-2 isolated from halophytes.</title>
        <authorList>
            <person name="Duangmal K."/>
            <person name="Chantavorakit T."/>
        </authorList>
    </citation>
    <scope>NUCLEOTIDE SEQUENCE [LARGE SCALE GENOMIC DNA]</scope>
    <source>
        <strain evidence="3 4">RSe5-2</strain>
    </source>
</reference>
<dbReference type="PANTHER" id="PTHR35010:SF2">
    <property type="entry name" value="BLL4672 PROTEIN"/>
    <property type="match status" value="1"/>
</dbReference>
<accession>A0ABT4U337</accession>
<feature type="region of interest" description="Disordered" evidence="1">
    <location>
        <begin position="1"/>
        <end position="28"/>
    </location>
</feature>
<name>A0ABT4U337_9ACTN</name>
<dbReference type="Gene3D" id="1.10.260.40">
    <property type="entry name" value="lambda repressor-like DNA-binding domains"/>
    <property type="match status" value="1"/>
</dbReference>
<sequence>MERRPFDTPPSGAATAATADAVATVDPERPVTELGEFLRSRRDRITPEDVGVRSYGRRRVPGLRREELAQLAGVSMTYLTRLEQGQSQNASDAVIDALARALRLDADERAHLYALARPAPPKRPRAVRPEQAEPGAERLLHAMGGVPAVLLGRFNDVLAWNRAGHRLLGGHLGFDAPAHADDRPNQMRMLFLDEHTRDLYVDWHDEAALAVASLRYVAAQFADDRRLAELVGELSVKSPEFARLWAGHDVRLCTGGTKRFRHPEVGELELGYEVLHLPEGDGQRILTHTADPESASAAALSLLASRYPSSSRAEPRSRSRSRSEG</sequence>
<evidence type="ECO:0000256" key="1">
    <source>
        <dbReference type="SAM" id="MobiDB-lite"/>
    </source>
</evidence>
<feature type="compositionally biased region" description="Low complexity" evidence="1">
    <location>
        <begin position="13"/>
        <end position="25"/>
    </location>
</feature>
<keyword evidence="4" id="KW-1185">Reference proteome</keyword>
<dbReference type="RefSeq" id="WP_270685801.1">
    <property type="nucleotide sequence ID" value="NZ_JAQFWQ010000028.1"/>
</dbReference>
<feature type="domain" description="HTH cro/C1-type" evidence="2">
    <location>
        <begin position="62"/>
        <end position="109"/>
    </location>
</feature>
<dbReference type="Pfam" id="PF17765">
    <property type="entry name" value="MLTR_LBD"/>
    <property type="match status" value="1"/>
</dbReference>
<organism evidence="3 4">
    <name type="scientific">Nocardiopsis endophytica</name>
    <dbReference type="NCBI Taxonomy" id="3018445"/>
    <lineage>
        <taxon>Bacteria</taxon>
        <taxon>Bacillati</taxon>
        <taxon>Actinomycetota</taxon>
        <taxon>Actinomycetes</taxon>
        <taxon>Streptosporangiales</taxon>
        <taxon>Nocardiopsidaceae</taxon>
        <taxon>Nocardiopsis</taxon>
    </lineage>
</organism>
<feature type="region of interest" description="Disordered" evidence="1">
    <location>
        <begin position="306"/>
        <end position="325"/>
    </location>
</feature>
<dbReference type="PROSITE" id="PS50943">
    <property type="entry name" value="HTH_CROC1"/>
    <property type="match status" value="1"/>
</dbReference>
<dbReference type="InterPro" id="IPR001387">
    <property type="entry name" value="Cro/C1-type_HTH"/>
</dbReference>
<dbReference type="InterPro" id="IPR041413">
    <property type="entry name" value="MLTR_LBD"/>
</dbReference>
<dbReference type="InterPro" id="IPR010982">
    <property type="entry name" value="Lambda_DNA-bd_dom_sf"/>
</dbReference>
<proteinExistence type="predicted"/>
<dbReference type="CDD" id="cd00093">
    <property type="entry name" value="HTH_XRE"/>
    <property type="match status" value="1"/>
</dbReference>
<evidence type="ECO:0000313" key="3">
    <source>
        <dbReference type="EMBL" id="MDA2811345.1"/>
    </source>
</evidence>
<dbReference type="SMART" id="SM00530">
    <property type="entry name" value="HTH_XRE"/>
    <property type="match status" value="1"/>
</dbReference>